<dbReference type="EMBL" id="CP024798">
    <property type="protein sequence ID" value="ATX33497.1"/>
    <property type="molecule type" value="Genomic_DNA"/>
</dbReference>
<evidence type="ECO:0000256" key="5">
    <source>
        <dbReference type="ARBA" id="ARBA00022679"/>
    </source>
</evidence>
<evidence type="ECO:0000313" key="10">
    <source>
        <dbReference type="EMBL" id="ATX33497.1"/>
    </source>
</evidence>
<organism evidence="10 11">
    <name type="scientific">Carsonella ruddii</name>
    <dbReference type="NCBI Taxonomy" id="114186"/>
    <lineage>
        <taxon>Bacteria</taxon>
        <taxon>Pseudomonadati</taxon>
        <taxon>Pseudomonadota</taxon>
        <taxon>Gammaproteobacteria</taxon>
        <taxon>Oceanospirillales</taxon>
        <taxon>Halomonadaceae</taxon>
        <taxon>Zymobacter group</taxon>
        <taxon>Candidatus Carsonella</taxon>
    </lineage>
</organism>
<dbReference type="Gene3D" id="3.90.1150.10">
    <property type="entry name" value="Aspartate Aminotransferase, domain 1"/>
    <property type="match status" value="1"/>
</dbReference>
<accession>A0A2K8K4K4</accession>
<dbReference type="PANTHER" id="PTHR42885:SF2">
    <property type="entry name" value="HISTIDINOL-PHOSPHATE AMINOTRANSFERASE"/>
    <property type="match status" value="1"/>
</dbReference>
<evidence type="ECO:0000256" key="7">
    <source>
        <dbReference type="ARBA" id="ARBA00047481"/>
    </source>
</evidence>
<dbReference type="InterPro" id="IPR004839">
    <property type="entry name" value="Aminotransferase_I/II_large"/>
</dbReference>
<comment type="cofactor">
    <cofactor evidence="1 8">
        <name>pyridoxal 5'-phosphate</name>
        <dbReference type="ChEBI" id="CHEBI:597326"/>
    </cofactor>
</comment>
<dbReference type="PROSITE" id="PS00599">
    <property type="entry name" value="AA_TRANSFER_CLASS_2"/>
    <property type="match status" value="1"/>
</dbReference>
<gene>
    <name evidence="10" type="ORF">CUN91_00850</name>
</gene>
<evidence type="ECO:0000256" key="1">
    <source>
        <dbReference type="ARBA" id="ARBA00001933"/>
    </source>
</evidence>
<dbReference type="EC" id="2.6.1.9" evidence="3"/>
<feature type="domain" description="Aminotransferase class I/classII large" evidence="9">
    <location>
        <begin position="15"/>
        <end position="276"/>
    </location>
</feature>
<dbReference type="GO" id="GO:0004400">
    <property type="term" value="F:histidinol-phosphate transaminase activity"/>
    <property type="evidence" value="ECO:0007669"/>
    <property type="project" value="UniProtKB-EC"/>
</dbReference>
<comment type="pathway">
    <text evidence="2">Amino-acid biosynthesis; L-histidine biosynthesis; L-histidine from 5-phospho-alpha-D-ribose 1-diphosphate: step 7/9.</text>
</comment>
<sequence>MKKYIPGERCYKGYKLNTNENIYSSSKNCFFLLKIISKNFNKFKFYPNSENLHLTKIISKIYNLNKNNIFISNGSDEGLFFLFFLFKNFKIKIPKQSYPFYKIYSNFFKIYTKEVKYKNILKYKNIIFPNPNSPSGEFFKNFFLIKKIKKKNFLIIDEAYSEFYNLGLKKKIKIKNNLIIINTLSKAFSIAGIRIGLIFSNKKIINKIKYLKQCFNSYTIDIVSNSISIECLKDKHFLFLNIQKINYLKLLFNFIFKKKQKGNFICLKKKIDFFIFFKKKNFFFRYFKNNILRITVSKYKIFKIILNNLKKWS</sequence>
<dbReference type="Gene3D" id="3.40.640.10">
    <property type="entry name" value="Type I PLP-dependent aspartate aminotransferase-like (Major domain)"/>
    <property type="match status" value="1"/>
</dbReference>
<dbReference type="InterPro" id="IPR015421">
    <property type="entry name" value="PyrdxlP-dep_Trfase_major"/>
</dbReference>
<evidence type="ECO:0000256" key="8">
    <source>
        <dbReference type="RuleBase" id="RU003693"/>
    </source>
</evidence>
<keyword evidence="6 8" id="KW-0663">Pyridoxal phosphate</keyword>
<evidence type="ECO:0000256" key="3">
    <source>
        <dbReference type="ARBA" id="ARBA00012748"/>
    </source>
</evidence>
<proteinExistence type="inferred from homology"/>
<evidence type="ECO:0000256" key="6">
    <source>
        <dbReference type="ARBA" id="ARBA00022898"/>
    </source>
</evidence>
<dbReference type="Pfam" id="PF00155">
    <property type="entry name" value="Aminotran_1_2"/>
    <property type="match status" value="1"/>
</dbReference>
<comment type="catalytic activity">
    <reaction evidence="7">
        <text>L-histidinol phosphate + 2-oxoglutarate = 3-(imidazol-4-yl)-2-oxopropyl phosphate + L-glutamate</text>
        <dbReference type="Rhea" id="RHEA:23744"/>
        <dbReference type="ChEBI" id="CHEBI:16810"/>
        <dbReference type="ChEBI" id="CHEBI:29985"/>
        <dbReference type="ChEBI" id="CHEBI:57766"/>
        <dbReference type="ChEBI" id="CHEBI:57980"/>
        <dbReference type="EC" id="2.6.1.9"/>
    </reaction>
</comment>
<dbReference type="OrthoDB" id="9809616at2"/>
<reference evidence="10 11" key="1">
    <citation type="submission" date="2017-11" db="EMBL/GenBank/DDBJ databases">
        <title>The genome sequence of Candidatus Carsonella ruddii from the psyllid Bactericera trigonica.</title>
        <authorList>
            <person name="Katsir L."/>
            <person name="Zhepu R."/>
            <person name="Piasezky A."/>
            <person name="Jong J."/>
            <person name="Sela N."/>
            <person name="Freilich S."/>
            <person name="Bahar O."/>
        </authorList>
    </citation>
    <scope>NUCLEOTIDE SEQUENCE [LARGE SCALE GENOMIC DNA]</scope>
    <source>
        <strain evidence="10 11">BT</strain>
    </source>
</reference>
<dbReference type="AlphaFoldDB" id="A0A2K8K4K4"/>
<name>A0A2K8K4K4_CARRU</name>
<dbReference type="Proteomes" id="UP000230531">
    <property type="component" value="Chromosome"/>
</dbReference>
<evidence type="ECO:0000313" key="11">
    <source>
        <dbReference type="Proteomes" id="UP000230531"/>
    </source>
</evidence>
<keyword evidence="5" id="KW-0808">Transferase</keyword>
<evidence type="ECO:0000256" key="4">
    <source>
        <dbReference type="ARBA" id="ARBA00022576"/>
    </source>
</evidence>
<comment type="similarity">
    <text evidence="8">Belongs to the class-II pyridoxal-phosphate-dependent aminotransferase family.</text>
</comment>
<keyword evidence="4" id="KW-0032">Aminotransferase</keyword>
<dbReference type="RefSeq" id="WP_157801565.1">
    <property type="nucleotide sequence ID" value="NZ_CP024798.1"/>
</dbReference>
<evidence type="ECO:0000256" key="2">
    <source>
        <dbReference type="ARBA" id="ARBA00005011"/>
    </source>
</evidence>
<dbReference type="GO" id="GO:0030170">
    <property type="term" value="F:pyridoxal phosphate binding"/>
    <property type="evidence" value="ECO:0007669"/>
    <property type="project" value="InterPro"/>
</dbReference>
<protein>
    <recommendedName>
        <fullName evidence="3">histidinol-phosphate transaminase</fullName>
        <ecNumber evidence="3">2.6.1.9</ecNumber>
    </recommendedName>
</protein>
<dbReference type="InterPro" id="IPR015422">
    <property type="entry name" value="PyrdxlP-dep_Trfase_small"/>
</dbReference>
<dbReference type="InterPro" id="IPR001917">
    <property type="entry name" value="Aminotrans_II_pyridoxalP_BS"/>
</dbReference>
<evidence type="ECO:0000259" key="9">
    <source>
        <dbReference type="Pfam" id="PF00155"/>
    </source>
</evidence>
<dbReference type="InterPro" id="IPR015424">
    <property type="entry name" value="PyrdxlP-dep_Trfase"/>
</dbReference>
<dbReference type="PANTHER" id="PTHR42885">
    <property type="entry name" value="HISTIDINOL-PHOSPHATE AMINOTRANSFERASE-RELATED"/>
    <property type="match status" value="1"/>
</dbReference>
<dbReference type="SUPFAM" id="SSF53383">
    <property type="entry name" value="PLP-dependent transferases"/>
    <property type="match status" value="1"/>
</dbReference>